<evidence type="ECO:0000256" key="5">
    <source>
        <dbReference type="ARBA" id="ARBA00022679"/>
    </source>
</evidence>
<dbReference type="PANTHER" id="PTHR32294:SF0">
    <property type="entry name" value="DNA POLYMERASE III SUBUNIT ALPHA"/>
    <property type="match status" value="1"/>
</dbReference>
<comment type="catalytic activity">
    <reaction evidence="11">
        <text>DNA(n) + a 2'-deoxyribonucleoside 5'-triphosphate = DNA(n+1) + diphosphate</text>
        <dbReference type="Rhea" id="RHEA:22508"/>
        <dbReference type="Rhea" id="RHEA-COMP:17339"/>
        <dbReference type="Rhea" id="RHEA-COMP:17340"/>
        <dbReference type="ChEBI" id="CHEBI:33019"/>
        <dbReference type="ChEBI" id="CHEBI:61560"/>
        <dbReference type="ChEBI" id="CHEBI:173112"/>
        <dbReference type="EC" id="2.7.7.7"/>
    </reaction>
</comment>
<dbReference type="SUPFAM" id="SSF89550">
    <property type="entry name" value="PHP domain-like"/>
    <property type="match status" value="2"/>
</dbReference>
<evidence type="ECO:0000256" key="4">
    <source>
        <dbReference type="ARBA" id="ARBA00019114"/>
    </source>
</evidence>
<evidence type="ECO:0000259" key="12">
    <source>
        <dbReference type="SMART" id="SM00481"/>
    </source>
</evidence>
<sequence>MTFVQLQVKSTYTLLESTTKVADLVQTAKEQGYQSLALTDTNVVYGLVDFYKAAQAADIQPILGLTIEVGGLQQLEERFPLILLAKDQVGYQHLLQISSQIMCQTEMVSFEAIQKLLSHLIVITPAQKSEVVRLLLQDADQQAQAYLAQLKAAVDADSLYLGISDKQAASPQRTGLIALSQASQVPLVALGDVRYLQPTDAFSVQVLQHIKAGTQINLQTTDQEQPGGYYLQSATQITAEFEALALAEAVQNTQTIAAACQVELTFKRAQLPRFETPQQESANDYLETQSQSGLEARFAGASVPAEYQSRLQYELKVIFEMGFADYFLIVADVMAHAHQQQIMTGPGRGSAAGSLVAYALAITDVDPIQYQLLFERFLNPNRANMPDIDLDIPDNRRDEVLDYVYQKYGYNHMAQIITFGTLAAKMALRDVGRVFGLSQFEMSSWSKAIPNVLKISLQEAYQQSQVLQNLVADSQQNRLLFETAQRIEGLPRHYSTHAAGIVLSQAPLTDTVALQSGGDAIELTQFPMGNVEELGLLKIDFLGLRNLGILANIVKLVGQQTGQSFDPHQIPLDDQATLALFQQGDTNGIFQFESAGIKNVLRRLKPTSFEDIVATDALYRPGPMENIDTFIARKNGQEPVTYPDDSLATILAPTYGIIVYQEQVMQAASEMGGFTLGEADLLRRAMSKKKKAVIDANRTKFIQGALERGHSEAVATKVYDYIERFANYGFNRSHAVAYSKIAYWLAYLKVHYPAAFFAALLNAVLNQSTKTKTYLTEAKKRQITVRPPDINRSQRYFKLDDDGIIFGLYSIKGLRRDFVVSMLTERQTNGPYQSLLQFLQRIDRKFLKSDNLTALIYSGAFDGFNANRNQLLTNLPDLLDSIQLAGDSLDLFEVLAPKPKDVPNLTLTERLDKEAEYLGTYLSGHPVEKYERTRRYYHIPAISELHAGQNVRLVLFIRRIKVIRTKKGDQMAFVTGQDATGEISITIFANLYQQVASWLATEQVLLVTGKIEERRELQIVANQIQLADDVQKGLPKATLYLRVQTALTIDQERQLYRLLEQQPGQVPVILYNAATKQSILLKEHYWVNGQSTLTTALTSLLGTGNAILKGFLES</sequence>
<dbReference type="STRING" id="1423747.FC69_GL000297"/>
<organism evidence="13 14">
    <name type="scientific">Latilactobacillus fuchuensis DSM 14340 = JCM 11249</name>
    <dbReference type="NCBI Taxonomy" id="1423747"/>
    <lineage>
        <taxon>Bacteria</taxon>
        <taxon>Bacillati</taxon>
        <taxon>Bacillota</taxon>
        <taxon>Bacilli</taxon>
        <taxon>Lactobacillales</taxon>
        <taxon>Lactobacillaceae</taxon>
        <taxon>Latilactobacillus</taxon>
    </lineage>
</organism>
<dbReference type="Pfam" id="PF02811">
    <property type="entry name" value="PHP"/>
    <property type="match status" value="1"/>
</dbReference>
<dbReference type="SMART" id="SM00481">
    <property type="entry name" value="POLIIIAc"/>
    <property type="match status" value="1"/>
</dbReference>
<evidence type="ECO:0000313" key="14">
    <source>
        <dbReference type="Proteomes" id="UP000051264"/>
    </source>
</evidence>
<keyword evidence="8" id="KW-0239">DNA-directed DNA polymerase</keyword>
<evidence type="ECO:0000256" key="8">
    <source>
        <dbReference type="ARBA" id="ARBA00022932"/>
    </source>
</evidence>
<keyword evidence="5" id="KW-0808">Transferase</keyword>
<dbReference type="Pfam" id="PF01336">
    <property type="entry name" value="tRNA_anti-codon"/>
    <property type="match status" value="1"/>
</dbReference>
<dbReference type="InterPro" id="IPR003141">
    <property type="entry name" value="Pol/His_phosphatase_N"/>
</dbReference>
<gene>
    <name evidence="13" type="ORF">FC69_GL000297</name>
</gene>
<comment type="caution">
    <text evidence="13">The sequence shown here is derived from an EMBL/GenBank/DDBJ whole genome shotgun (WGS) entry which is preliminary data.</text>
</comment>
<dbReference type="Gene3D" id="3.20.20.140">
    <property type="entry name" value="Metal-dependent hydrolases"/>
    <property type="match status" value="1"/>
</dbReference>
<evidence type="ECO:0000256" key="2">
    <source>
        <dbReference type="ARBA" id="ARBA00009496"/>
    </source>
</evidence>
<evidence type="ECO:0000313" key="13">
    <source>
        <dbReference type="EMBL" id="KRL58427.1"/>
    </source>
</evidence>
<dbReference type="NCBIfam" id="NF004226">
    <property type="entry name" value="PRK05673.1"/>
    <property type="match status" value="1"/>
</dbReference>
<dbReference type="Gene3D" id="1.10.10.1600">
    <property type="entry name" value="Bacterial DNA polymerase III alpha subunit, thumb domain"/>
    <property type="match status" value="1"/>
</dbReference>
<reference evidence="13 14" key="1">
    <citation type="journal article" date="2015" name="Genome Announc.">
        <title>Expanding the biotechnology potential of lactobacilli through comparative genomics of 213 strains and associated genera.</title>
        <authorList>
            <person name="Sun Z."/>
            <person name="Harris H.M."/>
            <person name="McCann A."/>
            <person name="Guo C."/>
            <person name="Argimon S."/>
            <person name="Zhang W."/>
            <person name="Yang X."/>
            <person name="Jeffery I.B."/>
            <person name="Cooney J.C."/>
            <person name="Kagawa T.F."/>
            <person name="Liu W."/>
            <person name="Song Y."/>
            <person name="Salvetti E."/>
            <person name="Wrobel A."/>
            <person name="Rasinkangas P."/>
            <person name="Parkhill J."/>
            <person name="Rea M.C."/>
            <person name="O'Sullivan O."/>
            <person name="Ritari J."/>
            <person name="Douillard F.P."/>
            <person name="Paul Ross R."/>
            <person name="Yang R."/>
            <person name="Briner A.E."/>
            <person name="Felis G.E."/>
            <person name="de Vos W.M."/>
            <person name="Barrangou R."/>
            <person name="Klaenhammer T.R."/>
            <person name="Caufield P.W."/>
            <person name="Cui Y."/>
            <person name="Zhang H."/>
            <person name="O'Toole P.W."/>
        </authorList>
    </citation>
    <scope>NUCLEOTIDE SEQUENCE [LARGE SCALE GENOMIC DNA]</scope>
    <source>
        <strain evidence="13 14">DSM 14340</strain>
    </source>
</reference>
<dbReference type="InterPro" id="IPR004805">
    <property type="entry name" value="DnaE2/DnaE/PolC"/>
</dbReference>
<dbReference type="Gene3D" id="2.40.50.140">
    <property type="entry name" value="Nucleic acid-binding proteins"/>
    <property type="match status" value="1"/>
</dbReference>
<dbReference type="GO" id="GO:0008408">
    <property type="term" value="F:3'-5' exonuclease activity"/>
    <property type="evidence" value="ECO:0007669"/>
    <property type="project" value="InterPro"/>
</dbReference>
<dbReference type="Pfam" id="PF07733">
    <property type="entry name" value="DNA_pol3_alpha"/>
    <property type="match status" value="1"/>
</dbReference>
<dbReference type="PANTHER" id="PTHR32294">
    <property type="entry name" value="DNA POLYMERASE III SUBUNIT ALPHA"/>
    <property type="match status" value="1"/>
</dbReference>
<evidence type="ECO:0000256" key="10">
    <source>
        <dbReference type="ARBA" id="ARBA00026073"/>
    </source>
</evidence>
<protein>
    <recommendedName>
        <fullName evidence="4">DNA polymerase III subunit alpha</fullName>
        <ecNumber evidence="3">2.7.7.7</ecNumber>
    </recommendedName>
</protein>
<dbReference type="InterPro" id="IPR004365">
    <property type="entry name" value="NA-bd_OB_tRNA"/>
</dbReference>
<evidence type="ECO:0000256" key="3">
    <source>
        <dbReference type="ARBA" id="ARBA00012417"/>
    </source>
</evidence>
<dbReference type="InterPro" id="IPR012340">
    <property type="entry name" value="NA-bd_OB-fold"/>
</dbReference>
<evidence type="ECO:0000256" key="9">
    <source>
        <dbReference type="ARBA" id="ARBA00025611"/>
    </source>
</evidence>
<dbReference type="InterPro" id="IPR041931">
    <property type="entry name" value="DNA_pol3_alpha_thumb_dom"/>
</dbReference>
<dbReference type="EMBL" id="AZEX01000070">
    <property type="protein sequence ID" value="KRL58427.1"/>
    <property type="molecule type" value="Genomic_DNA"/>
</dbReference>
<dbReference type="InterPro" id="IPR040982">
    <property type="entry name" value="DNA_pol3_finger"/>
</dbReference>
<dbReference type="InterPro" id="IPR011708">
    <property type="entry name" value="DNA_pol3_alpha_NTPase_dom"/>
</dbReference>
<dbReference type="CDD" id="cd04485">
    <property type="entry name" value="DnaE_OBF"/>
    <property type="match status" value="1"/>
</dbReference>
<comment type="similarity">
    <text evidence="2">Belongs to the DNA polymerase type-C family. DnaE subfamily.</text>
</comment>
<comment type="subunit">
    <text evidence="10">DNA polymerase III contains a core (composed of alpha, epsilon and theta chains) that associates with a tau subunit. This core dimerizes to form the POLIII' complex. PolIII' associates with the gamma complex (composed of gamma, delta, delta', psi and chi chains) and with the beta chain to form the complete DNA polymerase III complex.</text>
</comment>
<dbReference type="InterPro" id="IPR004013">
    <property type="entry name" value="PHP_dom"/>
</dbReference>
<dbReference type="Pfam" id="PF14579">
    <property type="entry name" value="HHH_6"/>
    <property type="match status" value="1"/>
</dbReference>
<dbReference type="NCBIfam" id="TIGR00594">
    <property type="entry name" value="polc"/>
    <property type="match status" value="1"/>
</dbReference>
<proteinExistence type="inferred from homology"/>
<evidence type="ECO:0000256" key="6">
    <source>
        <dbReference type="ARBA" id="ARBA00022695"/>
    </source>
</evidence>
<keyword evidence="6" id="KW-0548">Nucleotidyltransferase</keyword>
<feature type="domain" description="Polymerase/histidinol phosphatase N-terminal" evidence="12">
    <location>
        <begin position="4"/>
        <end position="71"/>
    </location>
</feature>
<dbReference type="eggNOG" id="COG0587">
    <property type="taxonomic scope" value="Bacteria"/>
</dbReference>
<dbReference type="AlphaFoldDB" id="A0A0R1RZ13"/>
<evidence type="ECO:0000256" key="11">
    <source>
        <dbReference type="ARBA" id="ARBA00049244"/>
    </source>
</evidence>
<name>A0A0R1RZ13_9LACO</name>
<dbReference type="GO" id="GO:0006260">
    <property type="term" value="P:DNA replication"/>
    <property type="evidence" value="ECO:0007669"/>
    <property type="project" value="UniProtKB-KW"/>
</dbReference>
<evidence type="ECO:0000256" key="1">
    <source>
        <dbReference type="ARBA" id="ARBA00004496"/>
    </source>
</evidence>
<dbReference type="PATRIC" id="fig|1423747.3.peg.304"/>
<dbReference type="Gene3D" id="1.10.150.870">
    <property type="match status" value="1"/>
</dbReference>
<comment type="function">
    <text evidence="9">DNA polymerase III is a complex, multichain enzyme responsible for most of the replicative synthesis in bacteria. This DNA polymerase also exhibits 3' to 5' exonuclease activity. The alpha chain is the DNA polymerase.</text>
</comment>
<evidence type="ECO:0000256" key="7">
    <source>
        <dbReference type="ARBA" id="ARBA00022705"/>
    </source>
</evidence>
<dbReference type="RefSeq" id="WP_025082357.1">
    <property type="nucleotide sequence ID" value="NZ_AZEX01000070.1"/>
</dbReference>
<dbReference type="Proteomes" id="UP000051264">
    <property type="component" value="Unassembled WGS sequence"/>
</dbReference>
<dbReference type="GO" id="GO:0003676">
    <property type="term" value="F:nucleic acid binding"/>
    <property type="evidence" value="ECO:0007669"/>
    <property type="project" value="InterPro"/>
</dbReference>
<dbReference type="CDD" id="cd07431">
    <property type="entry name" value="PHP_PolIIIA"/>
    <property type="match status" value="1"/>
</dbReference>
<dbReference type="GO" id="GO:0005737">
    <property type="term" value="C:cytoplasm"/>
    <property type="evidence" value="ECO:0007669"/>
    <property type="project" value="UniProtKB-SubCell"/>
</dbReference>
<dbReference type="InterPro" id="IPR016195">
    <property type="entry name" value="Pol/histidinol_Pase-like"/>
</dbReference>
<dbReference type="Pfam" id="PF17657">
    <property type="entry name" value="DNA_pol3_finger"/>
    <property type="match status" value="1"/>
</dbReference>
<accession>A0A0R1RZ13</accession>
<dbReference type="EC" id="2.7.7.7" evidence="3"/>
<keyword evidence="7" id="KW-0235">DNA replication</keyword>
<dbReference type="GO" id="GO:0003887">
    <property type="term" value="F:DNA-directed DNA polymerase activity"/>
    <property type="evidence" value="ECO:0007669"/>
    <property type="project" value="UniProtKB-KW"/>
</dbReference>
<dbReference type="OrthoDB" id="9803237at2"/>
<comment type="subcellular location">
    <subcellularLocation>
        <location evidence="1">Cytoplasm</location>
    </subcellularLocation>
</comment>
<dbReference type="InterPro" id="IPR029460">
    <property type="entry name" value="DNAPol_HHH"/>
</dbReference>